<dbReference type="EMBL" id="JAMGBA010000003">
    <property type="protein sequence ID" value="MCL6699630.1"/>
    <property type="molecule type" value="Genomic_DNA"/>
</dbReference>
<sequence>MKDRPVVVVLARIVEGDFTRLIVAPLTHSAPPAFGGVEVPQAVKRHLGLDDGRSWIITTEVNQFIWPGPDIRAAKGSDTLLYGAIPARLYEQVKVQISANYHAQQTSSVKRTE</sequence>
<evidence type="ECO:0000313" key="2">
    <source>
        <dbReference type="Proteomes" id="UP001203410"/>
    </source>
</evidence>
<dbReference type="RefSeq" id="WP_249905083.1">
    <property type="nucleotide sequence ID" value="NZ_JAMGBA010000003.1"/>
</dbReference>
<organism evidence="1 2">
    <name type="scientific">Sphingomonas caseinilyticus</name>
    <dbReference type="NCBI Taxonomy" id="2908205"/>
    <lineage>
        <taxon>Bacteria</taxon>
        <taxon>Pseudomonadati</taxon>
        <taxon>Pseudomonadota</taxon>
        <taxon>Alphaproteobacteria</taxon>
        <taxon>Sphingomonadales</taxon>
        <taxon>Sphingomonadaceae</taxon>
        <taxon>Sphingomonas</taxon>
    </lineage>
</organism>
<name>A0ABT0RY33_9SPHN</name>
<proteinExistence type="predicted"/>
<reference evidence="1 2" key="1">
    <citation type="submission" date="2022-05" db="EMBL/GenBank/DDBJ databases">
        <authorList>
            <person name="Jo J.-H."/>
            <person name="Im W.-T."/>
        </authorList>
    </citation>
    <scope>NUCLEOTIDE SEQUENCE [LARGE SCALE GENOMIC DNA]</scope>
    <source>
        <strain evidence="1 2">NSE70-1</strain>
    </source>
</reference>
<evidence type="ECO:0008006" key="3">
    <source>
        <dbReference type="Google" id="ProtNLM"/>
    </source>
</evidence>
<accession>A0ABT0RY33</accession>
<gene>
    <name evidence="1" type="ORF">LZ496_12660</name>
</gene>
<evidence type="ECO:0000313" key="1">
    <source>
        <dbReference type="EMBL" id="MCL6699630.1"/>
    </source>
</evidence>
<protein>
    <recommendedName>
        <fullName evidence="3">Growth inhibitor PemK</fullName>
    </recommendedName>
</protein>
<dbReference type="Proteomes" id="UP001203410">
    <property type="component" value="Unassembled WGS sequence"/>
</dbReference>
<comment type="caution">
    <text evidence="1">The sequence shown here is derived from an EMBL/GenBank/DDBJ whole genome shotgun (WGS) entry which is preliminary data.</text>
</comment>
<keyword evidence="2" id="KW-1185">Reference proteome</keyword>